<reference evidence="2 3" key="1">
    <citation type="submission" date="2018-10" db="EMBL/GenBank/DDBJ databases">
        <title>Phylogenomics of Brevibacillus.</title>
        <authorList>
            <person name="Dunlap C."/>
        </authorList>
    </citation>
    <scope>NUCLEOTIDE SEQUENCE [LARGE SCALE GENOMIC DNA]</scope>
    <source>
        <strain evidence="2 3">NRRL NRS 1219</strain>
    </source>
</reference>
<organism evidence="2 3">
    <name type="scientific">Brevibacillus agri</name>
    <dbReference type="NCBI Taxonomy" id="51101"/>
    <lineage>
        <taxon>Bacteria</taxon>
        <taxon>Bacillati</taxon>
        <taxon>Bacillota</taxon>
        <taxon>Bacilli</taxon>
        <taxon>Bacillales</taxon>
        <taxon>Paenibacillaceae</taxon>
        <taxon>Brevibacillus</taxon>
    </lineage>
</organism>
<proteinExistence type="inferred from homology"/>
<comment type="similarity">
    <text evidence="1">Belongs to the bactofilin family.</text>
</comment>
<evidence type="ECO:0000313" key="2">
    <source>
        <dbReference type="EMBL" id="RNB53562.1"/>
    </source>
</evidence>
<evidence type="ECO:0000313" key="3">
    <source>
        <dbReference type="Proteomes" id="UP000276178"/>
    </source>
</evidence>
<dbReference type="InterPro" id="IPR007607">
    <property type="entry name" value="BacA/B"/>
</dbReference>
<dbReference type="Proteomes" id="UP000276178">
    <property type="component" value="Unassembled WGS sequence"/>
</dbReference>
<evidence type="ECO:0000256" key="1">
    <source>
        <dbReference type="ARBA" id="ARBA00044755"/>
    </source>
</evidence>
<gene>
    <name evidence="2" type="ORF">EB820_15795</name>
</gene>
<dbReference type="OrthoDB" id="1730007at2"/>
<dbReference type="PANTHER" id="PTHR35024">
    <property type="entry name" value="HYPOTHETICAL CYTOSOLIC PROTEIN"/>
    <property type="match status" value="1"/>
</dbReference>
<protein>
    <submittedName>
        <fullName evidence="2">Cell shape determination protein CcmA</fullName>
    </submittedName>
</protein>
<dbReference type="EMBL" id="RHHN01000047">
    <property type="protein sequence ID" value="RNB53562.1"/>
    <property type="molecule type" value="Genomic_DNA"/>
</dbReference>
<name>A0A3M8AQY2_9BACL</name>
<sequence length="244" mass="26153">MKAMSENKPDLVIHGSVNASGGTYNKVDVQGFGKIKGDVECETLHCAGHLGIAGNVRGASAKVEGNSSISGNAELETIEVYGQLDVDGDLSFTKMRVDGNTKVRGSLTGEEVKVRGMLKTTGDCEAEVFSAKGAFTVGGLLNAGRIEVYLHAGCEAKEMGGEYIEVRKGGSSTLNKLLKHIFNNAFILSVDTIEGDDIYLEYTHAKVVRGKNVEIGPGCEIELVESSEEFRLDPDSQVKQHVKR</sequence>
<dbReference type="AlphaFoldDB" id="A0A3M8AQY2"/>
<comment type="caution">
    <text evidence="2">The sequence shown here is derived from an EMBL/GenBank/DDBJ whole genome shotgun (WGS) entry which is preliminary data.</text>
</comment>
<dbReference type="PANTHER" id="PTHR35024:SF4">
    <property type="entry name" value="POLYMER-FORMING CYTOSKELETAL PROTEIN"/>
    <property type="match status" value="1"/>
</dbReference>
<accession>A0A3M8AQY2</accession>